<sequence length="132" mass="13687">MSTIVAVIVTIFALTNAGMHPINHHGVNFVRTMDMGHPVRMNYFGAPANAGGPSGMGAGAGPNNAMAPMDFGEGINIRGPRQIFPGTTVLTAPAAALVAYNRAAPLAVQLANFFRQFYAPAFGAVQGGGFRL</sequence>
<feature type="signal peptide" evidence="1">
    <location>
        <begin position="1"/>
        <end position="17"/>
    </location>
</feature>
<dbReference type="AlphaFoldDB" id="A0A8J2LD38"/>
<organism evidence="2 3">
    <name type="scientific">Allacma fusca</name>
    <dbReference type="NCBI Taxonomy" id="39272"/>
    <lineage>
        <taxon>Eukaryota</taxon>
        <taxon>Metazoa</taxon>
        <taxon>Ecdysozoa</taxon>
        <taxon>Arthropoda</taxon>
        <taxon>Hexapoda</taxon>
        <taxon>Collembola</taxon>
        <taxon>Symphypleona</taxon>
        <taxon>Sminthuridae</taxon>
        <taxon>Allacma</taxon>
    </lineage>
</organism>
<keyword evidence="1" id="KW-0732">Signal</keyword>
<comment type="caution">
    <text evidence="2">The sequence shown here is derived from an EMBL/GenBank/DDBJ whole genome shotgun (WGS) entry which is preliminary data.</text>
</comment>
<proteinExistence type="predicted"/>
<reference evidence="2" key="1">
    <citation type="submission" date="2021-06" db="EMBL/GenBank/DDBJ databases">
        <authorList>
            <person name="Hodson N. C."/>
            <person name="Mongue J. A."/>
            <person name="Jaron S. K."/>
        </authorList>
    </citation>
    <scope>NUCLEOTIDE SEQUENCE</scope>
</reference>
<evidence type="ECO:0000313" key="2">
    <source>
        <dbReference type="EMBL" id="CAG7832908.1"/>
    </source>
</evidence>
<feature type="chain" id="PRO_5035298343" evidence="1">
    <location>
        <begin position="18"/>
        <end position="132"/>
    </location>
</feature>
<protein>
    <submittedName>
        <fullName evidence="2">Uncharacterized protein</fullName>
    </submittedName>
</protein>
<keyword evidence="3" id="KW-1185">Reference proteome</keyword>
<accession>A0A8J2LD38</accession>
<dbReference type="EMBL" id="CAJVCH010567620">
    <property type="protein sequence ID" value="CAG7832908.1"/>
    <property type="molecule type" value="Genomic_DNA"/>
</dbReference>
<dbReference type="Proteomes" id="UP000708208">
    <property type="component" value="Unassembled WGS sequence"/>
</dbReference>
<name>A0A8J2LD38_9HEXA</name>
<evidence type="ECO:0000313" key="3">
    <source>
        <dbReference type="Proteomes" id="UP000708208"/>
    </source>
</evidence>
<evidence type="ECO:0000256" key="1">
    <source>
        <dbReference type="SAM" id="SignalP"/>
    </source>
</evidence>
<gene>
    <name evidence="2" type="ORF">AFUS01_LOCUS42565</name>
</gene>